<keyword evidence="2" id="KW-1185">Reference proteome</keyword>
<dbReference type="EMBL" id="KZ857390">
    <property type="protein sequence ID" value="RDX52566.1"/>
    <property type="molecule type" value="Genomic_DNA"/>
</dbReference>
<sequence length="306" mass="35070">MLPFHVLAPDAHLRILHYSDMPTLLQIRATCRFNLAAVQQELQSSFKSLLHERVPVVDSFMAALVANRSYVGGSVAVAFLARDLDITPGNLDVFTPRFRGVTLLHHLVHVQKGVDRTEYPQTEEEEEAQRRVWGCDGIWQIYHVSTPRGQVNIYVSVDEEALVPIAGSWATHLLSYVNPDHFGTAYPVLFFAHRALLGSLVAYEAVQVKKSVRRGFDLRLFPTQWGDLRVADCGASRSLCPTQARYFDDSEALCTRFQPLQTAYVDPTVVWRMDGRPCGQDCYLDYEQMLHHRTRWYKYRARWVSR</sequence>
<name>A0A371DJ65_9APHY</name>
<gene>
    <name evidence="1" type="ORF">OH76DRAFT_1416678</name>
</gene>
<evidence type="ECO:0000313" key="1">
    <source>
        <dbReference type="EMBL" id="RDX52566.1"/>
    </source>
</evidence>
<proteinExistence type="predicted"/>
<evidence type="ECO:0000313" key="2">
    <source>
        <dbReference type="Proteomes" id="UP000256964"/>
    </source>
</evidence>
<dbReference type="OrthoDB" id="2758210at2759"/>
<protein>
    <submittedName>
        <fullName evidence="1">Uncharacterized protein</fullName>
    </submittedName>
</protein>
<reference evidence="1 2" key="1">
    <citation type="journal article" date="2018" name="Biotechnol. Biofuels">
        <title>Integrative visual omics of the white-rot fungus Polyporus brumalis exposes the biotechnological potential of its oxidative enzymes for delignifying raw plant biomass.</title>
        <authorList>
            <person name="Miyauchi S."/>
            <person name="Rancon A."/>
            <person name="Drula E."/>
            <person name="Hage H."/>
            <person name="Chaduli D."/>
            <person name="Favel A."/>
            <person name="Grisel S."/>
            <person name="Henrissat B."/>
            <person name="Herpoel-Gimbert I."/>
            <person name="Ruiz-Duenas F.J."/>
            <person name="Chevret D."/>
            <person name="Hainaut M."/>
            <person name="Lin J."/>
            <person name="Wang M."/>
            <person name="Pangilinan J."/>
            <person name="Lipzen A."/>
            <person name="Lesage-Meessen L."/>
            <person name="Navarro D."/>
            <person name="Riley R."/>
            <person name="Grigoriev I.V."/>
            <person name="Zhou S."/>
            <person name="Raouche S."/>
            <person name="Rosso M.N."/>
        </authorList>
    </citation>
    <scope>NUCLEOTIDE SEQUENCE [LARGE SCALE GENOMIC DNA]</scope>
    <source>
        <strain evidence="1 2">BRFM 1820</strain>
    </source>
</reference>
<dbReference type="Proteomes" id="UP000256964">
    <property type="component" value="Unassembled WGS sequence"/>
</dbReference>
<organism evidence="1 2">
    <name type="scientific">Lentinus brumalis</name>
    <dbReference type="NCBI Taxonomy" id="2498619"/>
    <lineage>
        <taxon>Eukaryota</taxon>
        <taxon>Fungi</taxon>
        <taxon>Dikarya</taxon>
        <taxon>Basidiomycota</taxon>
        <taxon>Agaricomycotina</taxon>
        <taxon>Agaricomycetes</taxon>
        <taxon>Polyporales</taxon>
        <taxon>Polyporaceae</taxon>
        <taxon>Lentinus</taxon>
    </lineage>
</organism>
<dbReference type="AlphaFoldDB" id="A0A371DJ65"/>
<accession>A0A371DJ65</accession>